<name>A0A9C7PUH1_9RHOD</name>
<dbReference type="EMBL" id="BQMJ01000013">
    <property type="protein sequence ID" value="GJQ10142.1"/>
    <property type="molecule type" value="Genomic_DNA"/>
</dbReference>
<dbReference type="AlphaFoldDB" id="A0A9C7PUH1"/>
<gene>
    <name evidence="1" type="ORF">GpartN1_g1933.t1</name>
</gene>
<organism evidence="1 2">
    <name type="scientific">Galdieria partita</name>
    <dbReference type="NCBI Taxonomy" id="83374"/>
    <lineage>
        <taxon>Eukaryota</taxon>
        <taxon>Rhodophyta</taxon>
        <taxon>Bangiophyceae</taxon>
        <taxon>Galdieriales</taxon>
        <taxon>Galdieriaceae</taxon>
        <taxon>Galdieria</taxon>
    </lineage>
</organism>
<reference evidence="1" key="2">
    <citation type="submission" date="2022-01" db="EMBL/GenBank/DDBJ databases">
        <authorList>
            <person name="Hirooka S."/>
            <person name="Miyagishima S.Y."/>
        </authorList>
    </citation>
    <scope>NUCLEOTIDE SEQUENCE</scope>
    <source>
        <strain evidence="1">NBRC 102759</strain>
    </source>
</reference>
<proteinExistence type="predicted"/>
<comment type="caution">
    <text evidence="1">The sequence shown here is derived from an EMBL/GenBank/DDBJ whole genome shotgun (WGS) entry which is preliminary data.</text>
</comment>
<sequence>MRIFSTYSFPSTFGAHLMSPASENLETIFFRDFNRPENRSLVLSSQWNEEGDLLNYRHLSLSVDNIEDPRFFRWRNKPYLIGNNTRRMHIVDVTTGSCYRLKSPFPQRSIEKNWIPLVVSSSSERLLLVYSFDPLVIFQVTDLEMGRCDPFLGADSSAVLDGKLGIRGGTPLIPFEKNNDNVFVCCVHRQHFNPRATFYRGYWGFLDFRNCSFQASSRPIFIGQFAIVYPSALFSEKDGSFVLGGHVDDEFCFFTKDISKPQIL</sequence>
<evidence type="ECO:0000313" key="1">
    <source>
        <dbReference type="EMBL" id="GJQ10142.1"/>
    </source>
</evidence>
<protein>
    <submittedName>
        <fullName evidence="1">Uncharacterized protein</fullName>
    </submittedName>
</protein>
<evidence type="ECO:0000313" key="2">
    <source>
        <dbReference type="Proteomes" id="UP001061958"/>
    </source>
</evidence>
<dbReference type="Proteomes" id="UP001061958">
    <property type="component" value="Unassembled WGS sequence"/>
</dbReference>
<reference evidence="1" key="1">
    <citation type="journal article" date="2022" name="Proc. Natl. Acad. Sci. U.S.A.">
        <title>Life cycle and functional genomics of the unicellular red alga Galdieria for elucidating algal and plant evolution and industrial use.</title>
        <authorList>
            <person name="Hirooka S."/>
            <person name="Itabashi T."/>
            <person name="Ichinose T.M."/>
            <person name="Onuma R."/>
            <person name="Fujiwara T."/>
            <person name="Yamashita S."/>
            <person name="Jong L.W."/>
            <person name="Tomita R."/>
            <person name="Iwane A.H."/>
            <person name="Miyagishima S.Y."/>
        </authorList>
    </citation>
    <scope>NUCLEOTIDE SEQUENCE</scope>
    <source>
        <strain evidence="1">NBRC 102759</strain>
    </source>
</reference>
<accession>A0A9C7PUH1</accession>
<keyword evidence="2" id="KW-1185">Reference proteome</keyword>